<reference evidence="1 2" key="1">
    <citation type="journal article" date="2007" name="Genome Res.">
        <title>Genome characteristics of facultatively symbiotic Frankia sp. strains reflect host range and host plant biogeography.</title>
        <authorList>
            <person name="Normand P."/>
            <person name="Lapierre P."/>
            <person name="Tisa L.S."/>
            <person name="Gogarten J.P."/>
            <person name="Alloisio N."/>
            <person name="Bagnarol E."/>
            <person name="Bassi C.A."/>
            <person name="Berry A.M."/>
            <person name="Bickhart D.M."/>
            <person name="Choisne N."/>
            <person name="Couloux A."/>
            <person name="Cournoyer B."/>
            <person name="Cruveiller S."/>
            <person name="Daubin V."/>
            <person name="Demange N."/>
            <person name="Francino M.P."/>
            <person name="Goltsman E."/>
            <person name="Huang Y."/>
            <person name="Kopp O.R."/>
            <person name="Labarre L."/>
            <person name="Lapidus A."/>
            <person name="Lavire C."/>
            <person name="Marechal J."/>
            <person name="Martinez M."/>
            <person name="Mastronunzio J.E."/>
            <person name="Mullin B.C."/>
            <person name="Niemann J."/>
            <person name="Pujic P."/>
            <person name="Rawnsley T."/>
            <person name="Rouy Z."/>
            <person name="Schenowitz C."/>
            <person name="Sellstedt A."/>
            <person name="Tavares F."/>
            <person name="Tomkins J.P."/>
            <person name="Vallenet D."/>
            <person name="Valverde C."/>
            <person name="Wall L.G."/>
            <person name="Wang Y."/>
            <person name="Medigue C."/>
            <person name="Benson D.R."/>
        </authorList>
    </citation>
    <scope>NUCLEOTIDE SEQUENCE [LARGE SCALE GENOMIC DNA]</scope>
    <source>
        <strain evidence="2">DSM 45986 / CECT 9034 / ACN14a</strain>
    </source>
</reference>
<gene>
    <name evidence="1" type="ordered locus">FRAAL4045</name>
</gene>
<name>Q0RII1_FRAAA</name>
<keyword evidence="2" id="KW-1185">Reference proteome</keyword>
<dbReference type="KEGG" id="fal:FRAAL4045"/>
<evidence type="ECO:0000313" key="2">
    <source>
        <dbReference type="Proteomes" id="UP000000657"/>
    </source>
</evidence>
<organism evidence="1 2">
    <name type="scientific">Frankia alni (strain DSM 45986 / CECT 9034 / ACN14a)</name>
    <dbReference type="NCBI Taxonomy" id="326424"/>
    <lineage>
        <taxon>Bacteria</taxon>
        <taxon>Bacillati</taxon>
        <taxon>Actinomycetota</taxon>
        <taxon>Actinomycetes</taxon>
        <taxon>Frankiales</taxon>
        <taxon>Frankiaceae</taxon>
        <taxon>Frankia</taxon>
    </lineage>
</organism>
<proteinExistence type="predicted"/>
<protein>
    <submittedName>
        <fullName evidence="1">Uncharacterized protein</fullName>
    </submittedName>
</protein>
<dbReference type="Proteomes" id="UP000000657">
    <property type="component" value="Chromosome"/>
</dbReference>
<dbReference type="AlphaFoldDB" id="Q0RII1"/>
<dbReference type="HOGENOM" id="CLU_3290039_0_0_11"/>
<accession>Q0RII1</accession>
<sequence>MQERGKQDPDQLAQKNDELLALAGCLRSNGINVAPPDHTG</sequence>
<evidence type="ECO:0000313" key="1">
    <source>
        <dbReference type="EMBL" id="CAJ62687.1"/>
    </source>
</evidence>
<dbReference type="EMBL" id="CT573213">
    <property type="protein sequence ID" value="CAJ62687.1"/>
    <property type="molecule type" value="Genomic_DNA"/>
</dbReference>